<accession>A0A0S2MUJ8</accession>
<proteinExistence type="predicted"/>
<organism evidence="1 2">
    <name type="scientific">Bacillus phage BM15</name>
    <dbReference type="NCBI Taxonomy" id="1755680"/>
    <lineage>
        <taxon>Viruses</taxon>
        <taxon>Duplodnaviria</taxon>
        <taxon>Heunggongvirae</taxon>
        <taxon>Uroviricota</taxon>
        <taxon>Caudoviricetes</taxon>
        <taxon>Herelleviridae</taxon>
        <taxon>Bastillevirinae</taxon>
        <taxon>Caeruleovirus</taxon>
        <taxon>Caeruleovirus BM15</taxon>
    </lineage>
</organism>
<protein>
    <submittedName>
        <fullName evidence="1">Uncharacterized protein</fullName>
    </submittedName>
</protein>
<sequence>MVYGECKYSSNILQVTQEGEDLRFKIEGEDVYVGHEDIDDIIERLQELKRDVMRYRSSAVEND</sequence>
<evidence type="ECO:0000313" key="2">
    <source>
        <dbReference type="Proteomes" id="UP000225963"/>
    </source>
</evidence>
<name>A0A0S2MUJ8_9CAUD</name>
<reference evidence="2" key="1">
    <citation type="submission" date="2015-11" db="EMBL/GenBank/DDBJ databases">
        <authorList>
            <person name="Sharaf A."/>
            <person name="Marie M.E."/>
            <person name="Esson H."/>
            <person name="El-Afifi I.S."/>
            <person name="Hammad M.A."/>
        </authorList>
    </citation>
    <scope>NUCLEOTIDE SEQUENCE [LARGE SCALE GENOMIC DNA]</scope>
</reference>
<gene>
    <name evidence="1" type="ORF">BM10_167</name>
</gene>
<evidence type="ECO:0000313" key="1">
    <source>
        <dbReference type="EMBL" id="ALO79571.1"/>
    </source>
</evidence>
<dbReference type="EMBL" id="KT995480">
    <property type="protein sequence ID" value="ALO79571.1"/>
    <property type="molecule type" value="Genomic_DNA"/>
</dbReference>
<keyword evidence="2" id="KW-1185">Reference proteome</keyword>
<dbReference type="Proteomes" id="UP000225963">
    <property type="component" value="Segment"/>
</dbReference>